<organism evidence="3 4">
    <name type="scientific">Pyrenophora tritici-repentis</name>
    <dbReference type="NCBI Taxonomy" id="45151"/>
    <lineage>
        <taxon>Eukaryota</taxon>
        <taxon>Fungi</taxon>
        <taxon>Dikarya</taxon>
        <taxon>Ascomycota</taxon>
        <taxon>Pezizomycotina</taxon>
        <taxon>Dothideomycetes</taxon>
        <taxon>Pleosporomycetidae</taxon>
        <taxon>Pleosporales</taxon>
        <taxon>Pleosporineae</taxon>
        <taxon>Pleosporaceae</taxon>
        <taxon>Pyrenophora</taxon>
    </lineage>
</organism>
<protein>
    <submittedName>
        <fullName evidence="3">Uncharacterized protein</fullName>
    </submittedName>
</protein>
<dbReference type="InterPro" id="IPR006969">
    <property type="entry name" value="Stig-like"/>
</dbReference>
<dbReference type="GeneID" id="90955492"/>
<dbReference type="RefSeq" id="XP_065964206.1">
    <property type="nucleotide sequence ID" value="XM_066105579.1"/>
</dbReference>
<comment type="similarity">
    <text evidence="1">Belongs to the STIG1 family.</text>
</comment>
<sequence length="177" mass="18355">MTSTTTTISPTSGPTLCFGPGVELCSDGSCHDTKTDVLNCGRCNNVCAFGKQCINGVCASPACDSRCGFDRQCGSGNATTTCICATTVEGNGVCFDKSAYSCDNSRLVRCSHSEFGEKGCPIGSVCVSDVCNCGVEPAMGMCVATTGCGDEGTNAMGALVRIGEMERRRRTVREFGQ</sequence>
<evidence type="ECO:0000313" key="4">
    <source>
        <dbReference type="Proteomes" id="UP000245464"/>
    </source>
</evidence>
<dbReference type="KEGG" id="ptrr:90955492"/>
<dbReference type="Proteomes" id="UP000245464">
    <property type="component" value="Chromosome 2"/>
</dbReference>
<dbReference type="EMBL" id="NQIK02000002">
    <property type="protein sequence ID" value="KAF7574594.1"/>
    <property type="molecule type" value="Genomic_DNA"/>
</dbReference>
<comment type="caution">
    <text evidence="3">The sequence shown here is derived from an EMBL/GenBank/DDBJ whole genome shotgun (WGS) entry which is preliminary data.</text>
</comment>
<dbReference type="Pfam" id="PF04885">
    <property type="entry name" value="Stig1"/>
    <property type="match status" value="1"/>
</dbReference>
<name>A0A5M9LDL0_9PLEO</name>
<dbReference type="AlphaFoldDB" id="A0A5M9LDL0"/>
<dbReference type="PROSITE" id="PS00652">
    <property type="entry name" value="TNFR_NGFR_1"/>
    <property type="match status" value="1"/>
</dbReference>
<accession>A0A5M9LDL0</accession>
<reference evidence="3 4" key="1">
    <citation type="journal article" date="2018" name="BMC Genomics">
        <title>Comparative genomics of the wheat fungal pathogen Pyrenophora tritici-repentis reveals chromosomal variations and genome plasticity.</title>
        <authorList>
            <person name="Moolhuijzen P."/>
            <person name="See P.T."/>
            <person name="Hane J.K."/>
            <person name="Shi G."/>
            <person name="Liu Z."/>
            <person name="Oliver R.P."/>
            <person name="Moffat C.S."/>
        </authorList>
    </citation>
    <scope>NUCLEOTIDE SEQUENCE [LARGE SCALE GENOMIC DNA]</scope>
    <source>
        <strain evidence="3">M4</strain>
    </source>
</reference>
<gene>
    <name evidence="3" type="ORF">PtrM4_062170</name>
</gene>
<dbReference type="InterPro" id="IPR001368">
    <property type="entry name" value="TNFR/NGFR_Cys_rich_reg"/>
</dbReference>
<evidence type="ECO:0000313" key="3">
    <source>
        <dbReference type="EMBL" id="KAF7574594.1"/>
    </source>
</evidence>
<keyword evidence="2" id="KW-0732">Signal</keyword>
<proteinExistence type="inferred from homology"/>
<evidence type="ECO:0000256" key="2">
    <source>
        <dbReference type="ARBA" id="ARBA00022729"/>
    </source>
</evidence>
<evidence type="ECO:0000256" key="1">
    <source>
        <dbReference type="ARBA" id="ARBA00006010"/>
    </source>
</evidence>